<evidence type="ECO:0000256" key="4">
    <source>
        <dbReference type="ARBA" id="ARBA00022801"/>
    </source>
</evidence>
<evidence type="ECO:0000256" key="6">
    <source>
        <dbReference type="ARBA" id="ARBA00023049"/>
    </source>
</evidence>
<keyword evidence="6 7" id="KW-0482">Metalloprotease</keyword>
<name>A0AA38HKQ7_9CUCU</name>
<keyword evidence="5 7" id="KW-0862">Zinc</keyword>
<feature type="domain" description="Peptidase M3A/M3B catalytic" evidence="8">
    <location>
        <begin position="2"/>
        <end position="87"/>
    </location>
</feature>
<evidence type="ECO:0000313" key="9">
    <source>
        <dbReference type="EMBL" id="KAJ3626899.1"/>
    </source>
</evidence>
<proteinExistence type="inferred from homology"/>
<organism evidence="9 10">
    <name type="scientific">Zophobas morio</name>
    <dbReference type="NCBI Taxonomy" id="2755281"/>
    <lineage>
        <taxon>Eukaryota</taxon>
        <taxon>Metazoa</taxon>
        <taxon>Ecdysozoa</taxon>
        <taxon>Arthropoda</taxon>
        <taxon>Hexapoda</taxon>
        <taxon>Insecta</taxon>
        <taxon>Pterygota</taxon>
        <taxon>Neoptera</taxon>
        <taxon>Endopterygota</taxon>
        <taxon>Coleoptera</taxon>
        <taxon>Polyphaga</taxon>
        <taxon>Cucujiformia</taxon>
        <taxon>Tenebrionidae</taxon>
        <taxon>Zophobas</taxon>
    </lineage>
</organism>
<comment type="cofactor">
    <cofactor evidence="7">
        <name>Zn(2+)</name>
        <dbReference type="ChEBI" id="CHEBI:29105"/>
    </cofactor>
    <text evidence="7">Binds 1 zinc ion.</text>
</comment>
<dbReference type="AlphaFoldDB" id="A0AA38HKQ7"/>
<dbReference type="Pfam" id="PF01432">
    <property type="entry name" value="Peptidase_M3"/>
    <property type="match status" value="1"/>
</dbReference>
<comment type="caution">
    <text evidence="9">The sequence shown here is derived from an EMBL/GenBank/DDBJ whole genome shotgun (WGS) entry which is preliminary data.</text>
</comment>
<evidence type="ECO:0000256" key="5">
    <source>
        <dbReference type="ARBA" id="ARBA00022833"/>
    </source>
</evidence>
<comment type="similarity">
    <text evidence="1 7">Belongs to the peptidase M3 family.</text>
</comment>
<keyword evidence="4 7" id="KW-0378">Hydrolase</keyword>
<dbReference type="GO" id="GO:0006518">
    <property type="term" value="P:peptide metabolic process"/>
    <property type="evidence" value="ECO:0007669"/>
    <property type="project" value="TreeGrafter"/>
</dbReference>
<dbReference type="Proteomes" id="UP001168821">
    <property type="component" value="Unassembled WGS sequence"/>
</dbReference>
<keyword evidence="10" id="KW-1185">Reference proteome</keyword>
<dbReference type="GO" id="GO:0046872">
    <property type="term" value="F:metal ion binding"/>
    <property type="evidence" value="ECO:0007669"/>
    <property type="project" value="UniProtKB-UniRule"/>
</dbReference>
<evidence type="ECO:0000259" key="8">
    <source>
        <dbReference type="Pfam" id="PF01432"/>
    </source>
</evidence>
<evidence type="ECO:0000256" key="1">
    <source>
        <dbReference type="ARBA" id="ARBA00006040"/>
    </source>
</evidence>
<dbReference type="GO" id="GO:0005739">
    <property type="term" value="C:mitochondrion"/>
    <property type="evidence" value="ECO:0007669"/>
    <property type="project" value="TreeGrafter"/>
</dbReference>
<accession>A0AA38HKQ7</accession>
<sequence length="88" mass="9933">MQVLYSMIDQHLHGPLEYDDPIEVVDDIQEKYGCLPHMKGTWSLSCSHLAGYGAGYYSYLWCGAYSSLLWNKFFKTGPLDRVAGSSYG</sequence>
<dbReference type="GO" id="GO:0004222">
    <property type="term" value="F:metalloendopeptidase activity"/>
    <property type="evidence" value="ECO:0007669"/>
    <property type="project" value="InterPro"/>
</dbReference>
<evidence type="ECO:0000256" key="7">
    <source>
        <dbReference type="RuleBase" id="RU003435"/>
    </source>
</evidence>
<dbReference type="GO" id="GO:0006508">
    <property type="term" value="P:proteolysis"/>
    <property type="evidence" value="ECO:0007669"/>
    <property type="project" value="UniProtKB-KW"/>
</dbReference>
<evidence type="ECO:0000256" key="2">
    <source>
        <dbReference type="ARBA" id="ARBA00022670"/>
    </source>
</evidence>
<dbReference type="Gene3D" id="1.10.1370.10">
    <property type="entry name" value="Neurolysin, domain 3"/>
    <property type="match status" value="1"/>
</dbReference>
<dbReference type="PANTHER" id="PTHR11804">
    <property type="entry name" value="PROTEASE M3 THIMET OLIGOPEPTIDASE-RELATED"/>
    <property type="match status" value="1"/>
</dbReference>
<dbReference type="EMBL" id="JALNTZ010001283">
    <property type="protein sequence ID" value="KAJ3626899.1"/>
    <property type="molecule type" value="Genomic_DNA"/>
</dbReference>
<dbReference type="InterPro" id="IPR045090">
    <property type="entry name" value="Pept_M3A_M3B"/>
</dbReference>
<evidence type="ECO:0000256" key="3">
    <source>
        <dbReference type="ARBA" id="ARBA00022723"/>
    </source>
</evidence>
<dbReference type="SUPFAM" id="SSF55486">
    <property type="entry name" value="Metalloproteases ('zincins'), catalytic domain"/>
    <property type="match status" value="1"/>
</dbReference>
<reference evidence="9" key="1">
    <citation type="journal article" date="2023" name="G3 (Bethesda)">
        <title>Whole genome assemblies of Zophobas morio and Tenebrio molitor.</title>
        <authorList>
            <person name="Kaur S."/>
            <person name="Stinson S.A."/>
            <person name="diCenzo G.C."/>
        </authorList>
    </citation>
    <scope>NUCLEOTIDE SEQUENCE</scope>
    <source>
        <strain evidence="9">QUZm001</strain>
    </source>
</reference>
<evidence type="ECO:0000313" key="10">
    <source>
        <dbReference type="Proteomes" id="UP001168821"/>
    </source>
</evidence>
<keyword evidence="3 7" id="KW-0479">Metal-binding</keyword>
<dbReference type="InterPro" id="IPR024077">
    <property type="entry name" value="Neurolysin/TOP_dom2"/>
</dbReference>
<gene>
    <name evidence="9" type="ORF">Zmor_004159</name>
</gene>
<dbReference type="InterPro" id="IPR001567">
    <property type="entry name" value="Pept_M3A_M3B_dom"/>
</dbReference>
<keyword evidence="2 7" id="KW-0645">Protease</keyword>
<protein>
    <recommendedName>
        <fullName evidence="8">Peptidase M3A/M3B catalytic domain-containing protein</fullName>
    </recommendedName>
</protein>
<dbReference type="PANTHER" id="PTHR11804:SF79">
    <property type="entry name" value="MITOCHONDRIAL INTERMEDIATE PEPTIDASE"/>
    <property type="match status" value="1"/>
</dbReference>